<dbReference type="PANTHER" id="PTHR33619">
    <property type="entry name" value="POLYSACCHARIDE EXPORT PROTEIN GFCE-RELATED"/>
    <property type="match status" value="1"/>
</dbReference>
<dbReference type="Gene3D" id="3.30.1950.10">
    <property type="entry name" value="wza like domain"/>
    <property type="match status" value="1"/>
</dbReference>
<proteinExistence type="predicted"/>
<dbReference type="EMBL" id="JBHTBR010000002">
    <property type="protein sequence ID" value="MFC7290158.1"/>
    <property type="molecule type" value="Genomic_DNA"/>
</dbReference>
<dbReference type="Proteomes" id="UP001596492">
    <property type="component" value="Unassembled WGS sequence"/>
</dbReference>
<dbReference type="Pfam" id="PF10531">
    <property type="entry name" value="SLBB"/>
    <property type="match status" value="1"/>
</dbReference>
<comment type="caution">
    <text evidence="5">The sequence shown here is derived from an EMBL/GenBank/DDBJ whole genome shotgun (WGS) entry which is preliminary data.</text>
</comment>
<evidence type="ECO:0000313" key="5">
    <source>
        <dbReference type="EMBL" id="MFC7290158.1"/>
    </source>
</evidence>
<dbReference type="InterPro" id="IPR049712">
    <property type="entry name" value="Poly_export"/>
</dbReference>
<dbReference type="InterPro" id="IPR019554">
    <property type="entry name" value="Soluble_ligand-bd"/>
</dbReference>
<dbReference type="RefSeq" id="WP_382164812.1">
    <property type="nucleotide sequence ID" value="NZ_JBHTBR010000002.1"/>
</dbReference>
<feature type="signal peptide" evidence="2">
    <location>
        <begin position="1"/>
        <end position="22"/>
    </location>
</feature>
<accession>A0ABW2IGU7</accession>
<feature type="domain" description="Polysaccharide export protein N-terminal" evidence="3">
    <location>
        <begin position="42"/>
        <end position="114"/>
    </location>
</feature>
<feature type="domain" description="Soluble ligand binding" evidence="4">
    <location>
        <begin position="123"/>
        <end position="175"/>
    </location>
</feature>
<dbReference type="Pfam" id="PF02563">
    <property type="entry name" value="Poly_export"/>
    <property type="match status" value="1"/>
</dbReference>
<reference evidence="6" key="1">
    <citation type="journal article" date="2019" name="Int. J. Syst. Evol. Microbiol.">
        <title>The Global Catalogue of Microorganisms (GCM) 10K type strain sequencing project: providing services to taxonomists for standard genome sequencing and annotation.</title>
        <authorList>
            <consortium name="The Broad Institute Genomics Platform"/>
            <consortium name="The Broad Institute Genome Sequencing Center for Infectious Disease"/>
            <person name="Wu L."/>
            <person name="Ma J."/>
        </authorList>
    </citation>
    <scope>NUCLEOTIDE SEQUENCE [LARGE SCALE GENOMIC DNA]</scope>
    <source>
        <strain evidence="6">CCUG 51308</strain>
    </source>
</reference>
<feature type="chain" id="PRO_5046007477" evidence="2">
    <location>
        <begin position="23"/>
        <end position="238"/>
    </location>
</feature>
<evidence type="ECO:0000256" key="1">
    <source>
        <dbReference type="ARBA" id="ARBA00022729"/>
    </source>
</evidence>
<evidence type="ECO:0000259" key="4">
    <source>
        <dbReference type="Pfam" id="PF10531"/>
    </source>
</evidence>
<dbReference type="PROSITE" id="PS51257">
    <property type="entry name" value="PROKAR_LIPOPROTEIN"/>
    <property type="match status" value="1"/>
</dbReference>
<protein>
    <submittedName>
        <fullName evidence="5">Polysaccharide biosynthesis/export family protein</fullName>
    </submittedName>
</protein>
<name>A0ABW2IGU7_9PROT</name>
<evidence type="ECO:0000313" key="6">
    <source>
        <dbReference type="Proteomes" id="UP001596492"/>
    </source>
</evidence>
<organism evidence="5 6">
    <name type="scientific">Hirschia litorea</name>
    <dbReference type="NCBI Taxonomy" id="1199156"/>
    <lineage>
        <taxon>Bacteria</taxon>
        <taxon>Pseudomonadati</taxon>
        <taxon>Pseudomonadota</taxon>
        <taxon>Alphaproteobacteria</taxon>
        <taxon>Hyphomonadales</taxon>
        <taxon>Hyphomonadaceae</taxon>
        <taxon>Hirschia</taxon>
    </lineage>
</organism>
<dbReference type="InterPro" id="IPR003715">
    <property type="entry name" value="Poly_export_N"/>
</dbReference>
<evidence type="ECO:0000256" key="2">
    <source>
        <dbReference type="SAM" id="SignalP"/>
    </source>
</evidence>
<dbReference type="Gene3D" id="3.10.560.10">
    <property type="entry name" value="Outer membrane lipoprotein wza domain like"/>
    <property type="match status" value="1"/>
</dbReference>
<gene>
    <name evidence="5" type="ORF">ACFQS8_00890</name>
</gene>
<keyword evidence="6" id="KW-1185">Reference proteome</keyword>
<keyword evidence="1 2" id="KW-0732">Signal</keyword>
<evidence type="ECO:0000259" key="3">
    <source>
        <dbReference type="Pfam" id="PF02563"/>
    </source>
</evidence>
<sequence length="238" mass="26508">MMKTKASLLTLALLASASCSTPQPGPNVPAFQPIPFAKWTQDDAAYRFYPGDKLSISFQHAPELDREVTIAPDGRISLPLMDPVVVADLSAYELQQILESVYGRELVDPSLTVTPTEFASQQIFVGGEVGNPGVYPLPGQIDSLQAILMAGGWLDTSKPEQVIIMRRGRNGQVMTRVVDVKNGLKDPRKFDVGPLKRFDVIFVSRSRIANENQFIQQYILNALPLDFSFFYDLNDRRF</sequence>
<dbReference type="PANTHER" id="PTHR33619:SF3">
    <property type="entry name" value="POLYSACCHARIDE EXPORT PROTEIN GFCE-RELATED"/>
    <property type="match status" value="1"/>
</dbReference>